<organism evidence="2 3">
    <name type="scientific">Candidatus Spyradosoma merdigallinarum</name>
    <dbReference type="NCBI Taxonomy" id="2840950"/>
    <lineage>
        <taxon>Bacteria</taxon>
        <taxon>Pseudomonadati</taxon>
        <taxon>Verrucomicrobiota</taxon>
        <taxon>Opitutia</taxon>
        <taxon>Opitutia incertae sedis</taxon>
        <taxon>Candidatus Spyradosoma</taxon>
    </lineage>
</organism>
<protein>
    <submittedName>
        <fullName evidence="2">Phosphotransferase</fullName>
    </submittedName>
</protein>
<dbReference type="InterPro" id="IPR002575">
    <property type="entry name" value="Aminoglycoside_PTrfase"/>
</dbReference>
<evidence type="ECO:0000313" key="3">
    <source>
        <dbReference type="Proteomes" id="UP000886812"/>
    </source>
</evidence>
<dbReference type="InterPro" id="IPR011009">
    <property type="entry name" value="Kinase-like_dom_sf"/>
</dbReference>
<dbReference type="SUPFAM" id="SSF56112">
    <property type="entry name" value="Protein kinase-like (PK-like)"/>
    <property type="match status" value="1"/>
</dbReference>
<name>A0A9D1T1N8_9BACT</name>
<proteinExistence type="predicted"/>
<comment type="caution">
    <text evidence="2">The sequence shown here is derived from an EMBL/GenBank/DDBJ whole genome shotgun (WGS) entry which is preliminary data.</text>
</comment>
<dbReference type="Gene3D" id="3.90.1200.10">
    <property type="match status" value="1"/>
</dbReference>
<feature type="domain" description="Aminoglycoside phosphotransferase" evidence="1">
    <location>
        <begin position="16"/>
        <end position="245"/>
    </location>
</feature>
<dbReference type="Gene3D" id="3.30.200.20">
    <property type="entry name" value="Phosphorylase Kinase, domain 1"/>
    <property type="match status" value="1"/>
</dbReference>
<dbReference type="Proteomes" id="UP000886812">
    <property type="component" value="Unassembled WGS sequence"/>
</dbReference>
<dbReference type="AlphaFoldDB" id="A0A9D1T1N8"/>
<dbReference type="Pfam" id="PF01636">
    <property type="entry name" value="APH"/>
    <property type="match status" value="1"/>
</dbReference>
<evidence type="ECO:0000313" key="2">
    <source>
        <dbReference type="EMBL" id="HIV04317.1"/>
    </source>
</evidence>
<reference evidence="2" key="1">
    <citation type="submission" date="2020-10" db="EMBL/GenBank/DDBJ databases">
        <authorList>
            <person name="Gilroy R."/>
        </authorList>
    </citation>
    <scope>NUCLEOTIDE SEQUENCE</scope>
    <source>
        <strain evidence="2">10669</strain>
    </source>
</reference>
<accession>A0A9D1T1N8</accession>
<dbReference type="EMBL" id="DVOG01000109">
    <property type="protein sequence ID" value="HIV04317.1"/>
    <property type="molecule type" value="Genomic_DNA"/>
</dbReference>
<sequence>MENGSLSEFLARGGAEEIKKGGGTRRFFRAPFRGVPAVFCFYDDEKEENRYYAGIARFLKRIGVPAPEILRDAPAENLIVMEDLGAADLRSLARGNSSERSRAYRSALEGAARLHRFAPEDLGAGTPIMRDGFSRAYYKWERDYFLENALDDGLKIPLSAREREALEAELSAVADFLLALPPQLVHRDFQSENILWKDGAARFIDFQGMRVGTGWYDAASLIFDPYVEISETERRALFAFYCGETGVPADAAAEKNLRLAAAQRLMQALGAYFFLSEKKGKPHFRAHAFPALENLVVVSAGTLPRLHALAEKMLARERALRKPSEFSTFNRKKKS</sequence>
<reference evidence="2" key="2">
    <citation type="journal article" date="2021" name="PeerJ">
        <title>Extensive microbial diversity within the chicken gut microbiome revealed by metagenomics and culture.</title>
        <authorList>
            <person name="Gilroy R."/>
            <person name="Ravi A."/>
            <person name="Getino M."/>
            <person name="Pursley I."/>
            <person name="Horton D.L."/>
            <person name="Alikhan N.F."/>
            <person name="Baker D."/>
            <person name="Gharbi K."/>
            <person name="Hall N."/>
            <person name="Watson M."/>
            <person name="Adriaenssens E.M."/>
            <person name="Foster-Nyarko E."/>
            <person name="Jarju S."/>
            <person name="Secka A."/>
            <person name="Antonio M."/>
            <person name="Oren A."/>
            <person name="Chaudhuri R.R."/>
            <person name="La Ragione R."/>
            <person name="Hildebrand F."/>
            <person name="Pallen M.J."/>
        </authorList>
    </citation>
    <scope>NUCLEOTIDE SEQUENCE</scope>
    <source>
        <strain evidence="2">10669</strain>
    </source>
</reference>
<gene>
    <name evidence="2" type="ORF">IAC75_04100</name>
</gene>
<evidence type="ECO:0000259" key="1">
    <source>
        <dbReference type="Pfam" id="PF01636"/>
    </source>
</evidence>